<protein>
    <submittedName>
        <fullName evidence="2">Uncharacterized protein</fullName>
    </submittedName>
</protein>
<feature type="transmembrane region" description="Helical" evidence="1">
    <location>
        <begin position="6"/>
        <end position="26"/>
    </location>
</feature>
<reference evidence="2 3" key="1">
    <citation type="journal article" date="2018" name="Mol. Plant">
        <title>The genome of Artemisia annua provides insight into the evolution of Asteraceae family and artemisinin biosynthesis.</title>
        <authorList>
            <person name="Shen Q."/>
            <person name="Zhang L."/>
            <person name="Liao Z."/>
            <person name="Wang S."/>
            <person name="Yan T."/>
            <person name="Shi P."/>
            <person name="Liu M."/>
            <person name="Fu X."/>
            <person name="Pan Q."/>
            <person name="Wang Y."/>
            <person name="Lv Z."/>
            <person name="Lu X."/>
            <person name="Zhang F."/>
            <person name="Jiang W."/>
            <person name="Ma Y."/>
            <person name="Chen M."/>
            <person name="Hao X."/>
            <person name="Li L."/>
            <person name="Tang Y."/>
            <person name="Lv G."/>
            <person name="Zhou Y."/>
            <person name="Sun X."/>
            <person name="Brodelius P.E."/>
            <person name="Rose J.K.C."/>
            <person name="Tang K."/>
        </authorList>
    </citation>
    <scope>NUCLEOTIDE SEQUENCE [LARGE SCALE GENOMIC DNA]</scope>
    <source>
        <strain evidence="3">cv. Huhao1</strain>
        <tissue evidence="2">Leaf</tissue>
    </source>
</reference>
<keyword evidence="1" id="KW-1133">Transmembrane helix</keyword>
<keyword evidence="1" id="KW-0472">Membrane</keyword>
<accession>A0A2U1PQ62</accession>
<dbReference type="OrthoDB" id="1898821at2759"/>
<gene>
    <name evidence="2" type="ORF">CTI12_AA124730</name>
</gene>
<evidence type="ECO:0000256" key="1">
    <source>
        <dbReference type="SAM" id="Phobius"/>
    </source>
</evidence>
<proteinExistence type="predicted"/>
<dbReference type="Proteomes" id="UP000245207">
    <property type="component" value="Unassembled WGS sequence"/>
</dbReference>
<name>A0A2U1PQ62_ARTAN</name>
<dbReference type="Gene3D" id="1.25.10.10">
    <property type="entry name" value="Leucine-rich Repeat Variant"/>
    <property type="match status" value="1"/>
</dbReference>
<sequence>MHACVYILEFINLIISSSLLLLMLLFTSRYSVKVIRDGDSILEYNEVKVNLVVYSVKVIRDGDSILEYNEVKVNLVVFMQLVGCINRGSNSFLLLLQLMKLIPVILGHLWTSDHPEIRARIELLLKQRKMTKNDIKNVLQYYIQTRLSVVGAGKILATIAIMASVTSQVLIVATIAVVASNYAQSKDGSTDPSFHVIKEQHSKTINL</sequence>
<organism evidence="2 3">
    <name type="scientific">Artemisia annua</name>
    <name type="common">Sweet wormwood</name>
    <dbReference type="NCBI Taxonomy" id="35608"/>
    <lineage>
        <taxon>Eukaryota</taxon>
        <taxon>Viridiplantae</taxon>
        <taxon>Streptophyta</taxon>
        <taxon>Embryophyta</taxon>
        <taxon>Tracheophyta</taxon>
        <taxon>Spermatophyta</taxon>
        <taxon>Magnoliopsida</taxon>
        <taxon>eudicotyledons</taxon>
        <taxon>Gunneridae</taxon>
        <taxon>Pentapetalae</taxon>
        <taxon>asterids</taxon>
        <taxon>campanulids</taxon>
        <taxon>Asterales</taxon>
        <taxon>Asteraceae</taxon>
        <taxon>Asteroideae</taxon>
        <taxon>Anthemideae</taxon>
        <taxon>Artemisiinae</taxon>
        <taxon>Artemisia</taxon>
    </lineage>
</organism>
<dbReference type="AlphaFoldDB" id="A0A2U1PQ62"/>
<evidence type="ECO:0000313" key="2">
    <source>
        <dbReference type="EMBL" id="PWA87889.1"/>
    </source>
</evidence>
<dbReference type="InterPro" id="IPR011989">
    <property type="entry name" value="ARM-like"/>
</dbReference>
<keyword evidence="1" id="KW-0812">Transmembrane</keyword>
<dbReference type="STRING" id="35608.A0A2U1PQ62"/>
<evidence type="ECO:0000313" key="3">
    <source>
        <dbReference type="Proteomes" id="UP000245207"/>
    </source>
</evidence>
<comment type="caution">
    <text evidence="2">The sequence shown here is derived from an EMBL/GenBank/DDBJ whole genome shotgun (WGS) entry which is preliminary data.</text>
</comment>
<keyword evidence="3" id="KW-1185">Reference proteome</keyword>
<dbReference type="EMBL" id="PKPP01000868">
    <property type="protein sequence ID" value="PWA87889.1"/>
    <property type="molecule type" value="Genomic_DNA"/>
</dbReference>
<feature type="transmembrane region" description="Helical" evidence="1">
    <location>
        <begin position="155"/>
        <end position="179"/>
    </location>
</feature>